<evidence type="ECO:0000259" key="2">
    <source>
        <dbReference type="SMART" id="SM00343"/>
    </source>
</evidence>
<protein>
    <recommendedName>
        <fullName evidence="2">CCHC-type domain-containing protein</fullName>
    </recommendedName>
</protein>
<dbReference type="SUPFAM" id="SSF57756">
    <property type="entry name" value="Retrovirus zinc finger-like domains"/>
    <property type="match status" value="1"/>
</dbReference>
<dbReference type="AlphaFoldDB" id="A0A5J9UQH9"/>
<dbReference type="Gramene" id="TVU26119">
    <property type="protein sequence ID" value="TVU26119"/>
    <property type="gene ID" value="EJB05_28653"/>
</dbReference>
<name>A0A5J9UQH9_9POAL</name>
<dbReference type="GO" id="GO:0008270">
    <property type="term" value="F:zinc ion binding"/>
    <property type="evidence" value="ECO:0007669"/>
    <property type="project" value="InterPro"/>
</dbReference>
<dbReference type="GO" id="GO:0003676">
    <property type="term" value="F:nucleic acid binding"/>
    <property type="evidence" value="ECO:0007669"/>
    <property type="project" value="InterPro"/>
</dbReference>
<gene>
    <name evidence="3" type="ORF">EJB05_28653</name>
</gene>
<evidence type="ECO:0000313" key="4">
    <source>
        <dbReference type="Proteomes" id="UP000324897"/>
    </source>
</evidence>
<sequence length="546" mass="61153">MFSNLRTLLFNDYWCVPYDFHALTCILEHSPGPKHNIEMKGGYCLMGPPASISEHLEIVEVKCEAVDERVLKVLDFLYKKIRVSKQPHVAKKYKAKVLCDKVVILSLWALHVKLAAEHHSMAAVRGANPMALCSQHHPSPAGCGVGCANSGDLVVATSCGRASYKDVVLRALQEEPGWQVVCKRRARRTSGVRHGVPQSQTSIKEDFSLRRRAYLQKMKGKCFNCLAHGHFVAQCRNSTRCWFCQCLGHISTWCPNRKREKHCSSDSATTNSFSAAQEKQKHQKGHSSGEAPTPTHKTGGVVVIVDDSLLHLEHYSPPATRGKLLDPMVLEALIMSEMHNTGSGATSPSPSAFLSHIVNDLPISEGMTQNQPGECCKSLPLALPIPMSVLPISQSLDDTQSPLITRNEAEQLTGYELIKALSSLKHGEMVHVPPSTMENKSSFKEATVVTPEDNQHCNQKLKFKIESQKPSFRMVRDMLTKKWIFVKEVQQLGDWTLQRFLRACKKPTRASRFETIRNRVKRAMLMKAIKKLTQESQKMKKKKKIS</sequence>
<dbReference type="PANTHER" id="PTHR34223">
    <property type="entry name" value="OS11G0201299 PROTEIN"/>
    <property type="match status" value="1"/>
</dbReference>
<accession>A0A5J9UQH9</accession>
<reference evidence="3 4" key="1">
    <citation type="journal article" date="2019" name="Sci. Rep.">
        <title>A high-quality genome of Eragrostis curvula grass provides insights into Poaceae evolution and supports new strategies to enhance forage quality.</title>
        <authorList>
            <person name="Carballo J."/>
            <person name="Santos B.A.C.M."/>
            <person name="Zappacosta D."/>
            <person name="Garbus I."/>
            <person name="Selva J.P."/>
            <person name="Gallo C.A."/>
            <person name="Diaz A."/>
            <person name="Albertini E."/>
            <person name="Caccamo M."/>
            <person name="Echenique V."/>
        </authorList>
    </citation>
    <scope>NUCLEOTIDE SEQUENCE [LARGE SCALE GENOMIC DNA]</scope>
    <source>
        <strain evidence="4">cv. Victoria</strain>
        <tissue evidence="3">Leaf</tissue>
    </source>
</reference>
<dbReference type="InterPro" id="IPR001878">
    <property type="entry name" value="Znf_CCHC"/>
</dbReference>
<dbReference type="SMART" id="SM00343">
    <property type="entry name" value="ZnF_C2HC"/>
    <property type="match status" value="2"/>
</dbReference>
<dbReference type="PANTHER" id="PTHR34223:SF80">
    <property type="entry name" value="OS11G0205900 PROTEIN"/>
    <property type="match status" value="1"/>
</dbReference>
<evidence type="ECO:0000313" key="3">
    <source>
        <dbReference type="EMBL" id="TVU26119.1"/>
    </source>
</evidence>
<organism evidence="3 4">
    <name type="scientific">Eragrostis curvula</name>
    <name type="common">weeping love grass</name>
    <dbReference type="NCBI Taxonomy" id="38414"/>
    <lineage>
        <taxon>Eukaryota</taxon>
        <taxon>Viridiplantae</taxon>
        <taxon>Streptophyta</taxon>
        <taxon>Embryophyta</taxon>
        <taxon>Tracheophyta</taxon>
        <taxon>Spermatophyta</taxon>
        <taxon>Magnoliopsida</taxon>
        <taxon>Liliopsida</taxon>
        <taxon>Poales</taxon>
        <taxon>Poaceae</taxon>
        <taxon>PACMAD clade</taxon>
        <taxon>Chloridoideae</taxon>
        <taxon>Eragrostideae</taxon>
        <taxon>Eragrostidinae</taxon>
        <taxon>Eragrostis</taxon>
    </lineage>
</organism>
<evidence type="ECO:0000256" key="1">
    <source>
        <dbReference type="SAM" id="MobiDB-lite"/>
    </source>
</evidence>
<dbReference type="OrthoDB" id="612216at2759"/>
<keyword evidence="4" id="KW-1185">Reference proteome</keyword>
<feature type="domain" description="CCHC-type" evidence="2">
    <location>
        <begin position="240"/>
        <end position="256"/>
    </location>
</feature>
<dbReference type="EMBL" id="RWGY01000013">
    <property type="protein sequence ID" value="TVU26119.1"/>
    <property type="molecule type" value="Genomic_DNA"/>
</dbReference>
<dbReference type="Proteomes" id="UP000324897">
    <property type="component" value="Chromosome 2"/>
</dbReference>
<dbReference type="Gene3D" id="4.10.60.10">
    <property type="entry name" value="Zinc finger, CCHC-type"/>
    <property type="match status" value="1"/>
</dbReference>
<comment type="caution">
    <text evidence="3">The sequence shown here is derived from an EMBL/GenBank/DDBJ whole genome shotgun (WGS) entry which is preliminary data.</text>
</comment>
<dbReference type="InterPro" id="IPR053197">
    <property type="entry name" value="F-box_SCFL_complex_component"/>
</dbReference>
<dbReference type="InterPro" id="IPR036875">
    <property type="entry name" value="Znf_CCHC_sf"/>
</dbReference>
<feature type="non-terminal residue" evidence="3">
    <location>
        <position position="1"/>
    </location>
</feature>
<proteinExistence type="predicted"/>
<feature type="region of interest" description="Disordered" evidence="1">
    <location>
        <begin position="273"/>
        <end position="298"/>
    </location>
</feature>
<feature type="domain" description="CCHC-type" evidence="2">
    <location>
        <begin position="221"/>
        <end position="237"/>
    </location>
</feature>